<name>A0AAD3M1V7_LATJO</name>
<keyword evidence="2" id="KW-0732">Signal</keyword>
<feature type="domain" description="C-type lectin" evidence="3">
    <location>
        <begin position="249"/>
        <end position="368"/>
    </location>
</feature>
<dbReference type="InterPro" id="IPR001304">
    <property type="entry name" value="C-type_lectin-like"/>
</dbReference>
<accession>A0AAD3M1V7</accession>
<protein>
    <submittedName>
        <fullName evidence="4">Type-2 ice-structuring protein-like isoform X1</fullName>
    </submittedName>
</protein>
<proteinExistence type="predicted"/>
<dbReference type="InterPro" id="IPR018378">
    <property type="entry name" value="C-type_lectin_CS"/>
</dbReference>
<evidence type="ECO:0000313" key="4">
    <source>
        <dbReference type="EMBL" id="GLD46011.1"/>
    </source>
</evidence>
<dbReference type="SMART" id="SM00034">
    <property type="entry name" value="CLECT"/>
    <property type="match status" value="2"/>
</dbReference>
<evidence type="ECO:0000259" key="3">
    <source>
        <dbReference type="PROSITE" id="PS50041"/>
    </source>
</evidence>
<sequence>MKTLTVSLIVCTLIALTRAATLPPGENEFWPSEHIIVDPVHGGEDYMTPPPTTENYFPHFSCPDGWTNYDTHCLLYVPTKMTWDQAESNCHSKSGIWPATLASVSDAQHADQIHEVMLRAGHEHGQVWVGGHKTTANPSWSWTDPMGFGRFYSFCPKEPAKQEHNCLQINFGVPHSVRDDEISHDIYELLCLSFPIVKMLTVWVLVCAMMALTRAAALPEEKAKKDDQAVETDLVKRTYYGCSSGWSRFNRRCFHFVPKPMTWAQAERNCRSMGGNLASVHSMQEYHEIQRLIMTATYEYKAAWLGGSDAQEENVWLWSDGRPFHYSNWCHGEPNNYRRQQNCMQMNHAAQKCWDDLQCNAHLPSICAKRGY</sequence>
<dbReference type="EMBL" id="BRZM01003155">
    <property type="protein sequence ID" value="GLD46011.1"/>
    <property type="molecule type" value="Genomic_DNA"/>
</dbReference>
<dbReference type="PROSITE" id="PS00615">
    <property type="entry name" value="C_TYPE_LECTIN_1"/>
    <property type="match status" value="1"/>
</dbReference>
<comment type="caution">
    <text evidence="4">The sequence shown here is derived from an EMBL/GenBank/DDBJ whole genome shotgun (WGS) entry which is preliminary data.</text>
</comment>
<keyword evidence="1" id="KW-1015">Disulfide bond</keyword>
<reference evidence="4" key="1">
    <citation type="submission" date="2022-08" db="EMBL/GenBank/DDBJ databases">
        <title>Genome sequencing of akame (Lates japonicus).</title>
        <authorList>
            <person name="Hashiguchi Y."/>
            <person name="Takahashi H."/>
        </authorList>
    </citation>
    <scope>NUCLEOTIDE SEQUENCE</scope>
    <source>
        <strain evidence="4">Kochi</strain>
    </source>
</reference>
<dbReference type="CDD" id="cd00037">
    <property type="entry name" value="CLECT"/>
    <property type="match status" value="2"/>
</dbReference>
<feature type="domain" description="C-type lectin" evidence="3">
    <location>
        <begin position="69"/>
        <end position="192"/>
    </location>
</feature>
<dbReference type="InterPro" id="IPR050111">
    <property type="entry name" value="C-type_lectin/snaclec_domain"/>
</dbReference>
<dbReference type="Proteomes" id="UP001279410">
    <property type="component" value="Unassembled WGS sequence"/>
</dbReference>
<organism evidence="4 5">
    <name type="scientific">Lates japonicus</name>
    <name type="common">Japanese lates</name>
    <dbReference type="NCBI Taxonomy" id="270547"/>
    <lineage>
        <taxon>Eukaryota</taxon>
        <taxon>Metazoa</taxon>
        <taxon>Chordata</taxon>
        <taxon>Craniata</taxon>
        <taxon>Vertebrata</taxon>
        <taxon>Euteleostomi</taxon>
        <taxon>Actinopterygii</taxon>
        <taxon>Neopterygii</taxon>
        <taxon>Teleostei</taxon>
        <taxon>Neoteleostei</taxon>
        <taxon>Acanthomorphata</taxon>
        <taxon>Carangaria</taxon>
        <taxon>Carangaria incertae sedis</taxon>
        <taxon>Centropomidae</taxon>
        <taxon>Lates</taxon>
    </lineage>
</organism>
<feature type="signal peptide" evidence="2">
    <location>
        <begin position="1"/>
        <end position="19"/>
    </location>
</feature>
<gene>
    <name evidence="4" type="ORF">AKAME5_002697500</name>
</gene>
<keyword evidence="5" id="KW-1185">Reference proteome</keyword>
<dbReference type="AlphaFoldDB" id="A0AAD3M1V7"/>
<dbReference type="SUPFAM" id="SSF56436">
    <property type="entry name" value="C-type lectin-like"/>
    <property type="match status" value="2"/>
</dbReference>
<evidence type="ECO:0000313" key="5">
    <source>
        <dbReference type="Proteomes" id="UP001279410"/>
    </source>
</evidence>
<evidence type="ECO:0000256" key="2">
    <source>
        <dbReference type="SAM" id="SignalP"/>
    </source>
</evidence>
<dbReference type="InterPro" id="IPR016186">
    <property type="entry name" value="C-type_lectin-like/link_sf"/>
</dbReference>
<dbReference type="PANTHER" id="PTHR22803">
    <property type="entry name" value="MANNOSE, PHOSPHOLIPASE, LECTIN RECEPTOR RELATED"/>
    <property type="match status" value="1"/>
</dbReference>
<dbReference type="Gene3D" id="3.10.100.10">
    <property type="entry name" value="Mannose-Binding Protein A, subunit A"/>
    <property type="match status" value="2"/>
</dbReference>
<feature type="chain" id="PRO_5042087593" evidence="2">
    <location>
        <begin position="20"/>
        <end position="372"/>
    </location>
</feature>
<dbReference type="PROSITE" id="PS50041">
    <property type="entry name" value="C_TYPE_LECTIN_2"/>
    <property type="match status" value="2"/>
</dbReference>
<dbReference type="InterPro" id="IPR016187">
    <property type="entry name" value="CTDL_fold"/>
</dbReference>
<dbReference type="Pfam" id="PF00059">
    <property type="entry name" value="Lectin_C"/>
    <property type="match status" value="2"/>
</dbReference>
<evidence type="ECO:0000256" key="1">
    <source>
        <dbReference type="ARBA" id="ARBA00023157"/>
    </source>
</evidence>